<keyword evidence="5" id="KW-1185">Reference proteome</keyword>
<protein>
    <recommendedName>
        <fullName evidence="6">DUF5606 domain-containing protein</fullName>
    </recommendedName>
</protein>
<dbReference type="InterPro" id="IPR049282">
    <property type="entry name" value="BVU_3817_N_sf"/>
</dbReference>
<reference evidence="4 5" key="1">
    <citation type="submission" date="2017-05" db="EMBL/GenBank/DDBJ databases">
        <authorList>
            <person name="Varghese N."/>
            <person name="Submissions S."/>
        </authorList>
    </citation>
    <scope>NUCLEOTIDE SEQUENCE [LARGE SCALE GENOMIC DNA]</scope>
    <source>
        <strain evidence="4 5">DSM 15360</strain>
    </source>
</reference>
<dbReference type="Proteomes" id="UP001157915">
    <property type="component" value="Unassembled WGS sequence"/>
</dbReference>
<evidence type="ECO:0000256" key="1">
    <source>
        <dbReference type="SAM" id="MobiDB-lite"/>
    </source>
</evidence>
<dbReference type="EMBL" id="FXUA01000010">
    <property type="protein sequence ID" value="SMP35118.1"/>
    <property type="molecule type" value="Genomic_DNA"/>
</dbReference>
<evidence type="ECO:0000313" key="4">
    <source>
        <dbReference type="EMBL" id="SMP35118.1"/>
    </source>
</evidence>
<feature type="domain" description="DUF5606" evidence="2">
    <location>
        <begin position="4"/>
        <end position="49"/>
    </location>
</feature>
<sequence>MNFKDLATVAGKPGLFKVLKPSRTGVILESMDAKKTKLVAGMSQRVSILSDISIYTLTEEGAEPLESVMQKIEAEFQGDLGLDANPDDAELRAFMKHVLPEVDEARVYTSDIKKLITWYKLLRTQAPEVLVKAEETVEKAPEVEGKAKEEKPKAKANQKSKE</sequence>
<feature type="region of interest" description="Disordered" evidence="1">
    <location>
        <begin position="135"/>
        <end position="162"/>
    </location>
</feature>
<dbReference type="InterPro" id="IPR041218">
    <property type="entry name" value="DUF5606"/>
</dbReference>
<dbReference type="Gene3D" id="1.10.10.1650">
    <property type="match status" value="1"/>
</dbReference>
<dbReference type="InterPro" id="IPR049280">
    <property type="entry name" value="DUF6852"/>
</dbReference>
<comment type="caution">
    <text evidence="4">The sequence shown here is derived from an EMBL/GenBank/DDBJ whole genome shotgun (WGS) entry which is preliminary data.</text>
</comment>
<evidence type="ECO:0000313" key="5">
    <source>
        <dbReference type="Proteomes" id="UP001157915"/>
    </source>
</evidence>
<dbReference type="Gene3D" id="2.30.30.730">
    <property type="match status" value="1"/>
</dbReference>
<dbReference type="Pfam" id="PF21186">
    <property type="entry name" value="DUF6852"/>
    <property type="match status" value="1"/>
</dbReference>
<dbReference type="Pfam" id="PF18347">
    <property type="entry name" value="DUF5606"/>
    <property type="match status" value="1"/>
</dbReference>
<feature type="domain" description="DUF6852" evidence="3">
    <location>
        <begin position="52"/>
        <end position="122"/>
    </location>
</feature>
<organism evidence="4 5">
    <name type="scientific">Algoriphagus winogradskyi</name>
    <dbReference type="NCBI Taxonomy" id="237017"/>
    <lineage>
        <taxon>Bacteria</taxon>
        <taxon>Pseudomonadati</taxon>
        <taxon>Bacteroidota</taxon>
        <taxon>Cytophagia</taxon>
        <taxon>Cytophagales</taxon>
        <taxon>Cyclobacteriaceae</taxon>
        <taxon>Algoriphagus</taxon>
    </lineage>
</organism>
<accession>A0ABY1PIX6</accession>
<dbReference type="RefSeq" id="WP_283414727.1">
    <property type="nucleotide sequence ID" value="NZ_FXUA01000010.1"/>
</dbReference>
<dbReference type="InterPro" id="IPR049281">
    <property type="entry name" value="BVU_3817-like_C_sf"/>
</dbReference>
<proteinExistence type="predicted"/>
<name>A0ABY1PIX6_9BACT</name>
<evidence type="ECO:0000259" key="3">
    <source>
        <dbReference type="Pfam" id="PF21186"/>
    </source>
</evidence>
<evidence type="ECO:0008006" key="6">
    <source>
        <dbReference type="Google" id="ProtNLM"/>
    </source>
</evidence>
<evidence type="ECO:0000259" key="2">
    <source>
        <dbReference type="Pfam" id="PF18347"/>
    </source>
</evidence>
<gene>
    <name evidence="4" type="ORF">SAMN06265367_110110</name>
</gene>